<feature type="domain" description="N-acetyltransferase" evidence="1">
    <location>
        <begin position="28"/>
        <end position="165"/>
    </location>
</feature>
<dbReference type="SUPFAM" id="SSF55729">
    <property type="entry name" value="Acyl-CoA N-acyltransferases (Nat)"/>
    <property type="match status" value="1"/>
</dbReference>
<dbReference type="Pfam" id="PF00583">
    <property type="entry name" value="Acetyltransf_1"/>
    <property type="match status" value="1"/>
</dbReference>
<dbReference type="CDD" id="cd04301">
    <property type="entry name" value="NAT_SF"/>
    <property type="match status" value="1"/>
</dbReference>
<dbReference type="PROSITE" id="PS51186">
    <property type="entry name" value="GNAT"/>
    <property type="match status" value="1"/>
</dbReference>
<dbReference type="GO" id="GO:0016747">
    <property type="term" value="F:acyltransferase activity, transferring groups other than amino-acyl groups"/>
    <property type="evidence" value="ECO:0007669"/>
    <property type="project" value="InterPro"/>
</dbReference>
<dbReference type="Gene3D" id="3.40.630.30">
    <property type="match status" value="1"/>
</dbReference>
<dbReference type="RefSeq" id="WP_132761459.1">
    <property type="nucleotide sequence ID" value="NZ_BNBW01000021.1"/>
</dbReference>
<dbReference type="GeneID" id="95612433"/>
<dbReference type="AlphaFoldDB" id="A0A5J6J763"/>
<protein>
    <submittedName>
        <fullName evidence="2">GNAT family N-acetyltransferase</fullName>
    </submittedName>
</protein>
<accession>A0A5J6J763</accession>
<keyword evidence="3" id="KW-1185">Reference proteome</keyword>
<sequence length="165" mass="17381">MSAAALALQEPYTGVAAYEAHAPAAAPAVSEPMTAADIPQVIELLRAAPQAAYCEWEDERLLSGHLAHSSDLCRVIRTPAGRVVAALLAGSFGVRGSISHAVVDPGHRRLGLARVLAVDTLAAFRRRGVNRIFLAVLDGNEAATGLWTGVGFRPALGERTFECDL</sequence>
<evidence type="ECO:0000313" key="2">
    <source>
        <dbReference type="EMBL" id="QEV46739.1"/>
    </source>
</evidence>
<dbReference type="Proteomes" id="UP000325563">
    <property type="component" value="Chromosome"/>
</dbReference>
<dbReference type="KEGG" id="svn:CP980_17980"/>
<evidence type="ECO:0000259" key="1">
    <source>
        <dbReference type="PROSITE" id="PS51186"/>
    </source>
</evidence>
<dbReference type="EMBL" id="CP023692">
    <property type="protein sequence ID" value="QEV46739.1"/>
    <property type="molecule type" value="Genomic_DNA"/>
</dbReference>
<evidence type="ECO:0000313" key="3">
    <source>
        <dbReference type="Proteomes" id="UP000325563"/>
    </source>
</evidence>
<organism evidence="2 3">
    <name type="scientific">Streptomyces vinaceus</name>
    <dbReference type="NCBI Taxonomy" id="1960"/>
    <lineage>
        <taxon>Bacteria</taxon>
        <taxon>Bacillati</taxon>
        <taxon>Actinomycetota</taxon>
        <taxon>Actinomycetes</taxon>
        <taxon>Kitasatosporales</taxon>
        <taxon>Streptomycetaceae</taxon>
        <taxon>Streptomyces</taxon>
    </lineage>
</organism>
<proteinExistence type="predicted"/>
<reference evidence="2 3" key="1">
    <citation type="submission" date="2017-09" db="EMBL/GenBank/DDBJ databases">
        <authorList>
            <person name="Lee N."/>
            <person name="Cho B.-K."/>
        </authorList>
    </citation>
    <scope>NUCLEOTIDE SEQUENCE [LARGE SCALE GENOMIC DNA]</scope>
    <source>
        <strain evidence="2 3">ATCC 27476</strain>
    </source>
</reference>
<gene>
    <name evidence="2" type="ORF">CP980_17980</name>
</gene>
<keyword evidence="2" id="KW-0808">Transferase</keyword>
<dbReference type="InterPro" id="IPR000182">
    <property type="entry name" value="GNAT_dom"/>
</dbReference>
<name>A0A5J6J763_STRVI</name>
<dbReference type="InterPro" id="IPR016181">
    <property type="entry name" value="Acyl_CoA_acyltransferase"/>
</dbReference>